<dbReference type="GO" id="GO:0004672">
    <property type="term" value="F:protein kinase activity"/>
    <property type="evidence" value="ECO:0007669"/>
    <property type="project" value="InterPro"/>
</dbReference>
<dbReference type="GO" id="GO:0006396">
    <property type="term" value="P:RNA processing"/>
    <property type="evidence" value="ECO:0007669"/>
    <property type="project" value="TreeGrafter"/>
</dbReference>
<dbReference type="Pfam" id="PF00069">
    <property type="entry name" value="Pkinase"/>
    <property type="match status" value="1"/>
</dbReference>
<dbReference type="PRINTS" id="PR01415">
    <property type="entry name" value="ANKYRIN"/>
</dbReference>
<dbReference type="InterPro" id="IPR024066">
    <property type="entry name" value="RGS_subdom1/3"/>
</dbReference>
<feature type="repeat" description="ANK" evidence="4">
    <location>
        <begin position="163"/>
        <end position="195"/>
    </location>
</feature>
<feature type="repeat" description="ANK" evidence="4">
    <location>
        <begin position="130"/>
        <end position="162"/>
    </location>
</feature>
<dbReference type="InterPro" id="IPR016137">
    <property type="entry name" value="RGS"/>
</dbReference>
<feature type="non-terminal residue" evidence="7">
    <location>
        <position position="1"/>
    </location>
</feature>
<evidence type="ECO:0000259" key="5">
    <source>
        <dbReference type="PROSITE" id="PS50011"/>
    </source>
</evidence>
<dbReference type="PROSITE" id="PS50297">
    <property type="entry name" value="ANK_REP_REGION"/>
    <property type="match status" value="5"/>
</dbReference>
<dbReference type="PROSITE" id="PS50011">
    <property type="entry name" value="PROTEIN_KINASE_DOM"/>
    <property type="match status" value="1"/>
</dbReference>
<comment type="caution">
    <text evidence="7">The sequence shown here is derived from an EMBL/GenBank/DDBJ whole genome shotgun (WGS) entry which is preliminary data.</text>
</comment>
<feature type="domain" description="RGS" evidence="6">
    <location>
        <begin position="58"/>
        <end position="120"/>
    </location>
</feature>
<feature type="repeat" description="ANK" evidence="4">
    <location>
        <begin position="272"/>
        <end position="305"/>
    </location>
</feature>
<dbReference type="EMBL" id="AZIM01002493">
    <property type="protein sequence ID" value="ETE63928.1"/>
    <property type="molecule type" value="Genomic_DNA"/>
</dbReference>
<dbReference type="GO" id="GO:0004540">
    <property type="term" value="F:RNA nuclease activity"/>
    <property type="evidence" value="ECO:0007669"/>
    <property type="project" value="TreeGrafter"/>
</dbReference>
<accession>V8NQH9</accession>
<sequence length="691" mass="78616">MCRGLAALPASCLERAKEFKTRLGILLHKPEFGHKIGNLSWSTKQKYTLEEALGWKESFDKLLRSRSGMAAFHGFLKTEFSEENLEFWLACEEYKKIPSKAKLAAKANRIFEDFVQNESPRELKEACRKTMAAELNTAVKNKDLNLVRQLLEDGADINAKVEYGWTPLHSAVQRNSEEIVNFLLENGADPLAKKDNGATPFILAGVTGNVKLLKLFLEKGSYINECDINGFTAFMEAACEGKEKALRFLCKNGADVNQRREVDENKKAVKKGGATALMDAAKHGRYAVVKLLIKKMGADINICDNRDGNALIHALSEDEKWSKSRKKSALFLLKNKIDPKKRDVNGKTVLILAVEKESLALVKAILKLDEVDLDDADEKNETALHVAVKKKNRAIAKLLCKKGVRVDDDVLDIARRTYQPNMIELLQKYKSPDSPRQPAICEEFSSNRWRSKLQKLSQMHRPMIGKLKIFEYQDLWIQKTTQGGVYLGFYAGEEVAVKVFWKGAENAKQEKMCLEKCRTSKYLVKFRGSEERKASLYLCLSLCEKNLQEYFKEENSTTVESKKILKKIVQAVKELHAFGFGHQELHPSNILIDVTGKIFLADFDKSREITDDTKHSVISEDLQGLQKLILYVVKRGKLDFEHLPTECPKDVKEHKEIEDLRGKLKLSDKTTLADSLLEMLIYHPYFWSKEK</sequence>
<dbReference type="OrthoDB" id="194358at2759"/>
<dbReference type="SMART" id="SM00248">
    <property type="entry name" value="ANK"/>
    <property type="match status" value="7"/>
</dbReference>
<dbReference type="Gene3D" id="1.10.196.10">
    <property type="match status" value="1"/>
</dbReference>
<dbReference type="Gene3D" id="1.10.510.10">
    <property type="entry name" value="Transferase(Phosphotransferase) domain 1"/>
    <property type="match status" value="1"/>
</dbReference>
<dbReference type="Pfam" id="PF12796">
    <property type="entry name" value="Ank_2"/>
    <property type="match status" value="2"/>
</dbReference>
<feature type="repeat" description="ANK" evidence="4">
    <location>
        <begin position="379"/>
        <end position="407"/>
    </location>
</feature>
<feature type="repeat" description="ANK" evidence="4">
    <location>
        <begin position="229"/>
        <end position="261"/>
    </location>
</feature>
<dbReference type="GO" id="GO:0009968">
    <property type="term" value="P:negative regulation of signal transduction"/>
    <property type="evidence" value="ECO:0007669"/>
    <property type="project" value="UniProtKB-KW"/>
</dbReference>
<evidence type="ECO:0000259" key="6">
    <source>
        <dbReference type="PROSITE" id="PS50132"/>
    </source>
</evidence>
<dbReference type="GO" id="GO:0005524">
    <property type="term" value="F:ATP binding"/>
    <property type="evidence" value="ECO:0007669"/>
    <property type="project" value="InterPro"/>
</dbReference>
<dbReference type="PANTHER" id="PTHR24141">
    <property type="entry name" value="2-5A-DEPENDENT RIBONUCLEASE"/>
    <property type="match status" value="1"/>
</dbReference>
<evidence type="ECO:0000313" key="8">
    <source>
        <dbReference type="Proteomes" id="UP000018936"/>
    </source>
</evidence>
<evidence type="ECO:0000256" key="1">
    <source>
        <dbReference type="ARBA" id="ARBA00022700"/>
    </source>
</evidence>
<dbReference type="PROSITE" id="PS50132">
    <property type="entry name" value="RGS"/>
    <property type="match status" value="1"/>
</dbReference>
<dbReference type="AlphaFoldDB" id="V8NQH9"/>
<dbReference type="GO" id="GO:0003723">
    <property type="term" value="F:RNA binding"/>
    <property type="evidence" value="ECO:0007669"/>
    <property type="project" value="TreeGrafter"/>
</dbReference>
<dbReference type="SMART" id="SM00220">
    <property type="entry name" value="S_TKc"/>
    <property type="match status" value="1"/>
</dbReference>
<name>V8NQH9_OPHHA</name>
<dbReference type="PRINTS" id="PR01301">
    <property type="entry name" value="RGSPROTEIN"/>
</dbReference>
<dbReference type="InterPro" id="IPR011009">
    <property type="entry name" value="Kinase-like_dom_sf"/>
</dbReference>
<dbReference type="Pfam" id="PF00023">
    <property type="entry name" value="Ank"/>
    <property type="match status" value="2"/>
</dbReference>
<dbReference type="FunFam" id="1.10.196.10:FF:000001">
    <property type="entry name" value="Regulator of G-protein signaling 8"/>
    <property type="match status" value="1"/>
</dbReference>
<feature type="domain" description="Protein kinase" evidence="5">
    <location>
        <begin position="453"/>
        <end position="691"/>
    </location>
</feature>
<dbReference type="SUPFAM" id="SSF48403">
    <property type="entry name" value="Ankyrin repeat"/>
    <property type="match status" value="1"/>
</dbReference>
<dbReference type="Pfam" id="PF00615">
    <property type="entry name" value="RGS"/>
    <property type="match status" value="1"/>
</dbReference>
<keyword evidence="8" id="KW-1185">Reference proteome</keyword>
<dbReference type="InterPro" id="IPR036770">
    <property type="entry name" value="Ankyrin_rpt-contain_sf"/>
</dbReference>
<keyword evidence="3 4" id="KW-0040">ANK repeat</keyword>
<gene>
    <name evidence="7" type="primary">RNASEL</name>
    <name evidence="7" type="ORF">L345_10304</name>
</gene>
<evidence type="ECO:0000256" key="3">
    <source>
        <dbReference type="ARBA" id="ARBA00023043"/>
    </source>
</evidence>
<keyword evidence="1" id="KW-0734">Signal transduction inhibitor</keyword>
<feature type="repeat" description="ANK" evidence="4">
    <location>
        <begin position="196"/>
        <end position="228"/>
    </location>
</feature>
<protein>
    <submittedName>
        <fullName evidence="7">2-5A-dependent ribonuclease</fullName>
    </submittedName>
</protein>
<evidence type="ECO:0000313" key="7">
    <source>
        <dbReference type="EMBL" id="ETE63928.1"/>
    </source>
</evidence>
<reference evidence="7 8" key="1">
    <citation type="journal article" date="2013" name="Proc. Natl. Acad. Sci. U.S.A.">
        <title>The king cobra genome reveals dynamic gene evolution and adaptation in the snake venom system.</title>
        <authorList>
            <person name="Vonk F.J."/>
            <person name="Casewell N.R."/>
            <person name="Henkel C.V."/>
            <person name="Heimberg A.M."/>
            <person name="Jansen H.J."/>
            <person name="McCleary R.J."/>
            <person name="Kerkkamp H.M."/>
            <person name="Vos R.A."/>
            <person name="Guerreiro I."/>
            <person name="Calvete J.J."/>
            <person name="Wuster W."/>
            <person name="Woods A.E."/>
            <person name="Logan J.M."/>
            <person name="Harrison R.A."/>
            <person name="Castoe T.A."/>
            <person name="de Koning A.P."/>
            <person name="Pollock D.D."/>
            <person name="Yandell M."/>
            <person name="Calderon D."/>
            <person name="Renjifo C."/>
            <person name="Currier R.B."/>
            <person name="Salgado D."/>
            <person name="Pla D."/>
            <person name="Sanz L."/>
            <person name="Hyder A.S."/>
            <person name="Ribeiro J.M."/>
            <person name="Arntzen J.W."/>
            <person name="van den Thillart G.E."/>
            <person name="Boetzer M."/>
            <person name="Pirovano W."/>
            <person name="Dirks R.P."/>
            <person name="Spaink H.P."/>
            <person name="Duboule D."/>
            <person name="McGlinn E."/>
            <person name="Kini R.M."/>
            <person name="Richardson M.K."/>
        </authorList>
    </citation>
    <scope>NUCLEOTIDE SEQUENCE</scope>
    <source>
        <tissue evidence="7">Blood</tissue>
    </source>
</reference>
<dbReference type="SMART" id="SM00315">
    <property type="entry name" value="RGS"/>
    <property type="match status" value="1"/>
</dbReference>
<dbReference type="InterPro" id="IPR002110">
    <property type="entry name" value="Ankyrin_rpt"/>
</dbReference>
<dbReference type="SUPFAM" id="SSF56112">
    <property type="entry name" value="Protein kinase-like (PK-like)"/>
    <property type="match status" value="1"/>
</dbReference>
<organism evidence="7 8">
    <name type="scientific">Ophiophagus hannah</name>
    <name type="common">King cobra</name>
    <name type="synonym">Naja hannah</name>
    <dbReference type="NCBI Taxonomy" id="8665"/>
    <lineage>
        <taxon>Eukaryota</taxon>
        <taxon>Metazoa</taxon>
        <taxon>Chordata</taxon>
        <taxon>Craniata</taxon>
        <taxon>Vertebrata</taxon>
        <taxon>Euteleostomi</taxon>
        <taxon>Lepidosauria</taxon>
        <taxon>Squamata</taxon>
        <taxon>Bifurcata</taxon>
        <taxon>Unidentata</taxon>
        <taxon>Episquamata</taxon>
        <taxon>Toxicofera</taxon>
        <taxon>Serpentes</taxon>
        <taxon>Colubroidea</taxon>
        <taxon>Elapidae</taxon>
        <taxon>Elapinae</taxon>
        <taxon>Ophiophagus</taxon>
    </lineage>
</organism>
<proteinExistence type="predicted"/>
<keyword evidence="2" id="KW-0677">Repeat</keyword>
<dbReference type="Gene3D" id="1.25.40.20">
    <property type="entry name" value="Ankyrin repeat-containing domain"/>
    <property type="match status" value="1"/>
</dbReference>
<dbReference type="InterPro" id="IPR036305">
    <property type="entry name" value="RGS_sf"/>
</dbReference>
<evidence type="ECO:0000256" key="4">
    <source>
        <dbReference type="PROSITE-ProRule" id="PRU00023"/>
    </source>
</evidence>
<dbReference type="InterPro" id="IPR000719">
    <property type="entry name" value="Prot_kinase_dom"/>
</dbReference>
<dbReference type="PANTHER" id="PTHR24141:SF1">
    <property type="entry name" value="2-5A-DEPENDENT RIBONUCLEASE"/>
    <property type="match status" value="1"/>
</dbReference>
<dbReference type="Proteomes" id="UP000018936">
    <property type="component" value="Unassembled WGS sequence"/>
</dbReference>
<evidence type="ECO:0000256" key="2">
    <source>
        <dbReference type="ARBA" id="ARBA00022737"/>
    </source>
</evidence>
<dbReference type="SUPFAM" id="SSF48097">
    <property type="entry name" value="Regulator of G-protein signaling, RGS"/>
    <property type="match status" value="1"/>
</dbReference>
<dbReference type="PROSITE" id="PS50088">
    <property type="entry name" value="ANK_REPEAT"/>
    <property type="match status" value="6"/>
</dbReference>